<dbReference type="Gene3D" id="1.10.260.40">
    <property type="entry name" value="lambda repressor-like DNA-binding domains"/>
    <property type="match status" value="1"/>
</dbReference>
<proteinExistence type="predicted"/>
<dbReference type="RefSeq" id="WP_093194685.1">
    <property type="nucleotide sequence ID" value="NZ_FNEV01000013.1"/>
</dbReference>
<dbReference type="InterPro" id="IPR010982">
    <property type="entry name" value="Lambda_DNA-bd_dom_sf"/>
</dbReference>
<dbReference type="SMART" id="SM00530">
    <property type="entry name" value="HTH_XRE"/>
    <property type="match status" value="1"/>
</dbReference>
<dbReference type="PROSITE" id="PS50943">
    <property type="entry name" value="HTH_CROC1"/>
    <property type="match status" value="1"/>
</dbReference>
<evidence type="ECO:0000313" key="2">
    <source>
        <dbReference type="EMBL" id="SDJ73302.1"/>
    </source>
</evidence>
<dbReference type="Proteomes" id="UP000199225">
    <property type="component" value="Unassembled WGS sequence"/>
</dbReference>
<gene>
    <name evidence="2" type="ORF">SAMN04490247_3023</name>
</gene>
<sequence>MKDLTSNHDVIKELPETEDFFYGIGTILGRLIFNRRRQVSLTQKELAEKAGVGLKTITRAEGGTGNLGVHTYEKIFRALGVSLNECTEMFQQMASSDRGTDGREDI</sequence>
<reference evidence="3" key="1">
    <citation type="submission" date="2016-10" db="EMBL/GenBank/DDBJ databases">
        <authorList>
            <person name="Varghese N."/>
            <person name="Submissions S."/>
        </authorList>
    </citation>
    <scope>NUCLEOTIDE SEQUENCE [LARGE SCALE GENOMIC DNA]</scope>
    <source>
        <strain evidence="3">DSM 4771</strain>
    </source>
</reference>
<dbReference type="OrthoDB" id="9805309at2"/>
<keyword evidence="3" id="KW-1185">Reference proteome</keyword>
<dbReference type="InterPro" id="IPR001387">
    <property type="entry name" value="Cro/C1-type_HTH"/>
</dbReference>
<name>A0A1G8W4T7_9BACI</name>
<evidence type="ECO:0000313" key="3">
    <source>
        <dbReference type="Proteomes" id="UP000199225"/>
    </source>
</evidence>
<dbReference type="STRING" id="86666.SAMN04490247_3023"/>
<dbReference type="EMBL" id="FNEV01000013">
    <property type="protein sequence ID" value="SDJ73302.1"/>
    <property type="molecule type" value="Genomic_DNA"/>
</dbReference>
<dbReference type="AlphaFoldDB" id="A0A1G8W4T7"/>
<feature type="domain" description="HTH cro/C1-type" evidence="1">
    <location>
        <begin position="41"/>
        <end position="86"/>
    </location>
</feature>
<organism evidence="2 3">
    <name type="scientific">Salimicrobium halophilum</name>
    <dbReference type="NCBI Taxonomy" id="86666"/>
    <lineage>
        <taxon>Bacteria</taxon>
        <taxon>Bacillati</taxon>
        <taxon>Bacillota</taxon>
        <taxon>Bacilli</taxon>
        <taxon>Bacillales</taxon>
        <taxon>Bacillaceae</taxon>
        <taxon>Salimicrobium</taxon>
    </lineage>
</organism>
<dbReference type="GO" id="GO:0003677">
    <property type="term" value="F:DNA binding"/>
    <property type="evidence" value="ECO:0007669"/>
    <property type="project" value="InterPro"/>
</dbReference>
<dbReference type="Pfam" id="PF01381">
    <property type="entry name" value="HTH_3"/>
    <property type="match status" value="1"/>
</dbReference>
<dbReference type="SUPFAM" id="SSF47413">
    <property type="entry name" value="lambda repressor-like DNA-binding domains"/>
    <property type="match status" value="1"/>
</dbReference>
<dbReference type="CDD" id="cd00093">
    <property type="entry name" value="HTH_XRE"/>
    <property type="match status" value="1"/>
</dbReference>
<protein>
    <submittedName>
        <fullName evidence="2">Helix-turn-helix domain-containing protein</fullName>
    </submittedName>
</protein>
<evidence type="ECO:0000259" key="1">
    <source>
        <dbReference type="PROSITE" id="PS50943"/>
    </source>
</evidence>
<accession>A0A1G8W4T7</accession>